<proteinExistence type="predicted"/>
<name>A0A9Q9AHK2_9PEZI</name>
<dbReference type="AlphaFoldDB" id="A0A9Q9AHK2"/>
<dbReference type="Gene3D" id="1.20.1280.50">
    <property type="match status" value="1"/>
</dbReference>
<dbReference type="Proteomes" id="UP001056384">
    <property type="component" value="Chromosome 2"/>
</dbReference>
<dbReference type="PROSITE" id="PS50181">
    <property type="entry name" value="FBOX"/>
    <property type="match status" value="1"/>
</dbReference>
<dbReference type="Pfam" id="PF25499">
    <property type="entry name" value="Beta-prop_pof12"/>
    <property type="match status" value="1"/>
</dbReference>
<dbReference type="SUPFAM" id="SSF81383">
    <property type="entry name" value="F-box domain"/>
    <property type="match status" value="1"/>
</dbReference>
<dbReference type="InterPro" id="IPR001810">
    <property type="entry name" value="F-box_dom"/>
</dbReference>
<feature type="domain" description="F-box" evidence="2">
    <location>
        <begin position="25"/>
        <end position="71"/>
    </location>
</feature>
<accession>A0A9Q9AHK2</accession>
<dbReference type="InterPro" id="IPR036047">
    <property type="entry name" value="F-box-like_dom_sf"/>
</dbReference>
<gene>
    <name evidence="3" type="ORF">Slin15195_G028530</name>
</gene>
<feature type="region of interest" description="Disordered" evidence="1">
    <location>
        <begin position="283"/>
        <end position="302"/>
    </location>
</feature>
<evidence type="ECO:0000313" key="3">
    <source>
        <dbReference type="EMBL" id="USW49534.1"/>
    </source>
</evidence>
<feature type="compositionally biased region" description="Polar residues" evidence="1">
    <location>
        <begin position="283"/>
        <end position="296"/>
    </location>
</feature>
<organism evidence="3 4">
    <name type="scientific">Septoria linicola</name>
    <dbReference type="NCBI Taxonomy" id="215465"/>
    <lineage>
        <taxon>Eukaryota</taxon>
        <taxon>Fungi</taxon>
        <taxon>Dikarya</taxon>
        <taxon>Ascomycota</taxon>
        <taxon>Pezizomycotina</taxon>
        <taxon>Dothideomycetes</taxon>
        <taxon>Dothideomycetidae</taxon>
        <taxon>Mycosphaerellales</taxon>
        <taxon>Mycosphaerellaceae</taxon>
        <taxon>Septoria</taxon>
    </lineage>
</organism>
<evidence type="ECO:0000259" key="2">
    <source>
        <dbReference type="PROSITE" id="PS50181"/>
    </source>
</evidence>
<evidence type="ECO:0000256" key="1">
    <source>
        <dbReference type="SAM" id="MobiDB-lite"/>
    </source>
</evidence>
<dbReference type="EMBL" id="CP099419">
    <property type="protein sequence ID" value="USW49534.1"/>
    <property type="molecule type" value="Genomic_DNA"/>
</dbReference>
<dbReference type="InterPro" id="IPR036322">
    <property type="entry name" value="WD40_repeat_dom_sf"/>
</dbReference>
<evidence type="ECO:0000313" key="4">
    <source>
        <dbReference type="Proteomes" id="UP001056384"/>
    </source>
</evidence>
<keyword evidence="4" id="KW-1185">Reference proteome</keyword>
<protein>
    <submittedName>
        <fullName evidence="3">F-box domain, WD40-repeat-containing domain superfamily</fullName>
    </submittedName>
</protein>
<sequence length="566" mass="62146">MAKRAREESTDVAESASKKLRSSTPDHLSALSDELLLKVLSFLSVSNLVVCQRLSHKYQKLAGDGQLWKQRYYDRFVRPRASRLPGLKELGSAHESLHFSSRTSRWLDDDHLVRHGGRTNWKRQYKLRHNWSSGSCAINEIPIAERQSIPPVLVQMSDGFVFMADKDDGLRAWTVNGRSRDHFAQIALPAARIQSPPTSLAVDLDSIDASTTRVLLGFEDGSFSIYALSLETRQFRLHCTHAPSSNGVITSTAICWPFIVTMTATQLLSLYCLDSSGLIAHSSNSQAKQQEQNGSTRPPRLLHSLKSRTVWPPLSISLRAASPTVTISIAYAMPTYLSGWTVGLQEVKVSTQGVLLGSRLASAIDQHYRPLAFSSRPMLSHLNAGNSGATAGPPSSEWRHIHAKPTSLSYTHPYLLVSHPDNTLTLYLVTSTADSLSISAGSRLWGHTSAVSGAHVAARGKAVSISRRGDELRVWELEGGFATSSARKRLAGGDLSVKIKAGKDVRDPELGSDVVHQDVAHTDDDSSDDVNELTLSRGWVGFNEENVVVLKEHRQGKQALVVYDFT</sequence>
<reference evidence="3" key="1">
    <citation type="submission" date="2022-06" db="EMBL/GenBank/DDBJ databases">
        <title>Complete genome sequences of two strains of the flax pathogen Septoria linicola.</title>
        <authorList>
            <person name="Lapalu N."/>
            <person name="Simon A."/>
            <person name="Demenou B."/>
            <person name="Paumier D."/>
            <person name="Guillot M.-P."/>
            <person name="Gout L."/>
            <person name="Valade R."/>
        </authorList>
    </citation>
    <scope>NUCLEOTIDE SEQUENCE</scope>
    <source>
        <strain evidence="3">SE15195</strain>
    </source>
</reference>
<dbReference type="Pfam" id="PF12937">
    <property type="entry name" value="F-box-like"/>
    <property type="match status" value="1"/>
</dbReference>
<dbReference type="SUPFAM" id="SSF50978">
    <property type="entry name" value="WD40 repeat-like"/>
    <property type="match status" value="1"/>
</dbReference>